<evidence type="ECO:0000313" key="4">
    <source>
        <dbReference type="Proteomes" id="UP000663903"/>
    </source>
</evidence>
<protein>
    <submittedName>
        <fullName evidence="3">SDR family NAD(P)-dependent oxidoreductase</fullName>
    </submittedName>
</protein>
<dbReference type="PRINTS" id="PR00081">
    <property type="entry name" value="GDHRDH"/>
</dbReference>
<dbReference type="Gene3D" id="3.40.50.720">
    <property type="entry name" value="NAD(P)-binding Rossmann-like Domain"/>
    <property type="match status" value="1"/>
</dbReference>
<sequence>MTLSQPNAAHIVIVGATSAIAEHCARLWALRQPERITLVGRDVARLERIAADLAVRAPKARIEVLSQGDANDPQNIEAVVSRAAAELPADIALIAHGLLPDQALCQQDIAAGGQALALNGISPVLYAEAFVRSMQQAGRGTVAVIGSVAGDRGRKSNYVYGAAKALVTRYVQGLQHRLALEGSPVCAILIKPGPTDTPMTAHLKAEGARLAPVDRVAKAIVGAIDRGQPVAYVPGKWALIMLVIRHLPRFLFNKMDI</sequence>
<dbReference type="PANTHER" id="PTHR44196:SF3">
    <property type="entry name" value="SHORT CHAIN DEHYDROGENASE FAMILY PROTEIN"/>
    <property type="match status" value="1"/>
</dbReference>
<dbReference type="KEGG" id="otd:J1M35_09355"/>
<name>A0A975H4N3_9BURK</name>
<dbReference type="Pfam" id="PF00106">
    <property type="entry name" value="adh_short"/>
    <property type="match status" value="1"/>
</dbReference>
<keyword evidence="2" id="KW-0560">Oxidoreductase</keyword>
<dbReference type="EMBL" id="CP071796">
    <property type="protein sequence ID" value="QTD47044.1"/>
    <property type="molecule type" value="Genomic_DNA"/>
</dbReference>
<comment type="similarity">
    <text evidence="1">Belongs to the short-chain dehydrogenases/reductases (SDR) family.</text>
</comment>
<dbReference type="InterPro" id="IPR036291">
    <property type="entry name" value="NAD(P)-bd_dom_sf"/>
</dbReference>
<dbReference type="Proteomes" id="UP000663903">
    <property type="component" value="Chromosome"/>
</dbReference>
<reference evidence="3" key="1">
    <citation type="submission" date="2021-03" db="EMBL/GenBank/DDBJ databases">
        <title>Ottowia sp. 27C isolated from the cloaca of a Giant Asian pond turtle (Heosemys grandis).</title>
        <authorList>
            <person name="Spergser J."/>
            <person name="Busse H.-J."/>
        </authorList>
    </citation>
    <scope>NUCLEOTIDE SEQUENCE</scope>
    <source>
        <strain evidence="3">27C</strain>
    </source>
</reference>
<evidence type="ECO:0000256" key="2">
    <source>
        <dbReference type="ARBA" id="ARBA00023002"/>
    </source>
</evidence>
<dbReference type="SUPFAM" id="SSF51735">
    <property type="entry name" value="NAD(P)-binding Rossmann-fold domains"/>
    <property type="match status" value="1"/>
</dbReference>
<dbReference type="RefSeq" id="WP_208010940.1">
    <property type="nucleotide sequence ID" value="NZ_CP071796.1"/>
</dbReference>
<dbReference type="GO" id="GO:0016491">
    <property type="term" value="F:oxidoreductase activity"/>
    <property type="evidence" value="ECO:0007669"/>
    <property type="project" value="UniProtKB-KW"/>
</dbReference>
<evidence type="ECO:0000256" key="1">
    <source>
        <dbReference type="ARBA" id="ARBA00006484"/>
    </source>
</evidence>
<gene>
    <name evidence="3" type="ORF">J1M35_09355</name>
</gene>
<accession>A0A975H4N3</accession>
<proteinExistence type="inferred from homology"/>
<dbReference type="PANTHER" id="PTHR44196">
    <property type="entry name" value="DEHYDROGENASE/REDUCTASE SDR FAMILY MEMBER 7B"/>
    <property type="match status" value="1"/>
</dbReference>
<organism evidence="3 4">
    <name type="scientific">Ottowia testudinis</name>
    <dbReference type="NCBI Taxonomy" id="2816950"/>
    <lineage>
        <taxon>Bacteria</taxon>
        <taxon>Pseudomonadati</taxon>
        <taxon>Pseudomonadota</taxon>
        <taxon>Betaproteobacteria</taxon>
        <taxon>Burkholderiales</taxon>
        <taxon>Comamonadaceae</taxon>
        <taxon>Ottowia</taxon>
    </lineage>
</organism>
<dbReference type="AlphaFoldDB" id="A0A975H4N3"/>
<dbReference type="GO" id="GO:0016020">
    <property type="term" value="C:membrane"/>
    <property type="evidence" value="ECO:0007669"/>
    <property type="project" value="TreeGrafter"/>
</dbReference>
<keyword evidence="4" id="KW-1185">Reference proteome</keyword>
<dbReference type="InterPro" id="IPR002347">
    <property type="entry name" value="SDR_fam"/>
</dbReference>
<evidence type="ECO:0000313" key="3">
    <source>
        <dbReference type="EMBL" id="QTD47044.1"/>
    </source>
</evidence>